<accession>A0A0E9VYN7</accession>
<dbReference type="EMBL" id="GBXM01025365">
    <property type="protein sequence ID" value="JAH83212.1"/>
    <property type="molecule type" value="Transcribed_RNA"/>
</dbReference>
<protein>
    <submittedName>
        <fullName evidence="1">Uncharacterized protein</fullName>
    </submittedName>
</protein>
<proteinExistence type="predicted"/>
<sequence length="21" mass="2519">MINYLTRLNWCSDDQFGSVQK</sequence>
<evidence type="ECO:0000313" key="1">
    <source>
        <dbReference type="EMBL" id="JAH83212.1"/>
    </source>
</evidence>
<dbReference type="AlphaFoldDB" id="A0A0E9VYN7"/>
<organism evidence="1">
    <name type="scientific">Anguilla anguilla</name>
    <name type="common">European freshwater eel</name>
    <name type="synonym">Muraena anguilla</name>
    <dbReference type="NCBI Taxonomy" id="7936"/>
    <lineage>
        <taxon>Eukaryota</taxon>
        <taxon>Metazoa</taxon>
        <taxon>Chordata</taxon>
        <taxon>Craniata</taxon>
        <taxon>Vertebrata</taxon>
        <taxon>Euteleostomi</taxon>
        <taxon>Actinopterygii</taxon>
        <taxon>Neopterygii</taxon>
        <taxon>Teleostei</taxon>
        <taxon>Anguilliformes</taxon>
        <taxon>Anguillidae</taxon>
        <taxon>Anguilla</taxon>
    </lineage>
</organism>
<reference evidence="1" key="2">
    <citation type="journal article" date="2015" name="Fish Shellfish Immunol.">
        <title>Early steps in the European eel (Anguilla anguilla)-Vibrio vulnificus interaction in the gills: Role of the RtxA13 toxin.</title>
        <authorList>
            <person name="Callol A."/>
            <person name="Pajuelo D."/>
            <person name="Ebbesson L."/>
            <person name="Teles M."/>
            <person name="MacKenzie S."/>
            <person name="Amaro C."/>
        </authorList>
    </citation>
    <scope>NUCLEOTIDE SEQUENCE</scope>
</reference>
<name>A0A0E9VYN7_ANGAN</name>
<reference evidence="1" key="1">
    <citation type="submission" date="2014-11" db="EMBL/GenBank/DDBJ databases">
        <authorList>
            <person name="Amaro Gonzalez C."/>
        </authorList>
    </citation>
    <scope>NUCLEOTIDE SEQUENCE</scope>
</reference>